<reference evidence="2" key="2">
    <citation type="submission" date="2021-04" db="EMBL/GenBank/DDBJ databases">
        <authorList>
            <person name="Liu J."/>
        </authorList>
    </citation>
    <scope>NUCLEOTIDE SEQUENCE</scope>
    <source>
        <strain evidence="2">BAD-6</strain>
    </source>
</reference>
<dbReference type="Pfam" id="PF08666">
    <property type="entry name" value="SAF"/>
    <property type="match status" value="1"/>
</dbReference>
<name>A0A8J8B554_9FIRM</name>
<dbReference type="InterPro" id="IPR031571">
    <property type="entry name" value="RcpC_dom"/>
</dbReference>
<dbReference type="Pfam" id="PF16976">
    <property type="entry name" value="RcpC"/>
    <property type="match status" value="1"/>
</dbReference>
<keyword evidence="3" id="KW-1185">Reference proteome</keyword>
<evidence type="ECO:0000313" key="2">
    <source>
        <dbReference type="EMBL" id="MBR0600010.1"/>
    </source>
</evidence>
<gene>
    <name evidence="2" type="primary">cpaB</name>
    <name evidence="2" type="ORF">KCX82_19175</name>
</gene>
<comment type="caution">
    <text evidence="2">The sequence shown here is derived from an EMBL/GenBank/DDBJ whole genome shotgun (WGS) entry which is preliminary data.</text>
</comment>
<evidence type="ECO:0000313" key="3">
    <source>
        <dbReference type="Proteomes" id="UP000675664"/>
    </source>
</evidence>
<reference evidence="2" key="1">
    <citation type="submission" date="2021-04" db="EMBL/GenBank/DDBJ databases">
        <title>Sinoanaerobacter chloroacetimidivorans sp. nov., an obligate anaerobic bacterium isolated from anaerobic sludge.</title>
        <authorList>
            <person name="Bao Y."/>
        </authorList>
    </citation>
    <scope>NUCLEOTIDE SEQUENCE</scope>
    <source>
        <strain evidence="2">BAD-6</strain>
    </source>
</reference>
<proteinExistence type="predicted"/>
<dbReference type="InterPro" id="IPR017592">
    <property type="entry name" value="Pilus_assmbl_Flp-typ_CpaB"/>
</dbReference>
<dbReference type="RefSeq" id="WP_227020141.1">
    <property type="nucleotide sequence ID" value="NZ_JAGSND010000019.1"/>
</dbReference>
<dbReference type="NCBIfam" id="TIGR03177">
    <property type="entry name" value="pilus_cpaB"/>
    <property type="match status" value="1"/>
</dbReference>
<dbReference type="CDD" id="cd11614">
    <property type="entry name" value="SAF_CpaB_FlgA_like"/>
    <property type="match status" value="1"/>
</dbReference>
<sequence length="236" mass="25106">MKKVKVFALLSAVVTALLIFFFLNSLSSMNDDEKMKVMTAAMDIPPNVTITEDMITAAELPLTAVISGVMTEPDQVIGKVAKSDILAGEQILGGKLISVADNTNGTLAYALEPGMRAITIAVDVTTGLSGMLKPQDRIDLIGEFEYQSAGKPLDSYSNLLAENIKILAVDNVLSAQGKANGEGSAYVTITLEVTPKQAMEISLAVYKGQLRAVLRSPLDEETTGLPNITLDNIMAN</sequence>
<dbReference type="SMART" id="SM00858">
    <property type="entry name" value="SAF"/>
    <property type="match status" value="1"/>
</dbReference>
<organism evidence="2 3">
    <name type="scientific">Sinanaerobacter chloroacetimidivorans</name>
    <dbReference type="NCBI Taxonomy" id="2818044"/>
    <lineage>
        <taxon>Bacteria</taxon>
        <taxon>Bacillati</taxon>
        <taxon>Bacillota</taxon>
        <taxon>Clostridia</taxon>
        <taxon>Peptostreptococcales</taxon>
        <taxon>Anaerovoracaceae</taxon>
        <taxon>Sinanaerobacter</taxon>
    </lineage>
</organism>
<dbReference type="Gene3D" id="3.90.1210.10">
    <property type="entry name" value="Antifreeze-like/N-acetylneuraminic acid synthase C-terminal domain"/>
    <property type="match status" value="1"/>
</dbReference>
<dbReference type="InterPro" id="IPR013974">
    <property type="entry name" value="SAF"/>
</dbReference>
<feature type="domain" description="SAF" evidence="1">
    <location>
        <begin position="35"/>
        <end position="97"/>
    </location>
</feature>
<protein>
    <submittedName>
        <fullName evidence="2">Flp pilus assembly protein CpaB</fullName>
    </submittedName>
</protein>
<evidence type="ECO:0000259" key="1">
    <source>
        <dbReference type="SMART" id="SM00858"/>
    </source>
</evidence>
<accession>A0A8J8B554</accession>
<dbReference type="Proteomes" id="UP000675664">
    <property type="component" value="Unassembled WGS sequence"/>
</dbReference>
<dbReference type="EMBL" id="JAGSND010000019">
    <property type="protein sequence ID" value="MBR0600010.1"/>
    <property type="molecule type" value="Genomic_DNA"/>
</dbReference>
<dbReference type="AlphaFoldDB" id="A0A8J8B554"/>